<organism evidence="1 2">
    <name type="scientific">Streblomastix strix</name>
    <dbReference type="NCBI Taxonomy" id="222440"/>
    <lineage>
        <taxon>Eukaryota</taxon>
        <taxon>Metamonada</taxon>
        <taxon>Preaxostyla</taxon>
        <taxon>Oxymonadida</taxon>
        <taxon>Streblomastigidae</taxon>
        <taxon>Streblomastix</taxon>
    </lineage>
</organism>
<dbReference type="AlphaFoldDB" id="A0A5J4TQM8"/>
<name>A0A5J4TQM8_9EUKA</name>
<accession>A0A5J4TQM8</accession>
<evidence type="ECO:0000313" key="1">
    <source>
        <dbReference type="EMBL" id="KAA6360568.1"/>
    </source>
</evidence>
<feature type="non-terminal residue" evidence="1">
    <location>
        <position position="29"/>
    </location>
</feature>
<sequence length="29" mass="3264">MEAHLMLKSQISGNKYSGYNAQRNVNATH</sequence>
<dbReference type="Proteomes" id="UP000324800">
    <property type="component" value="Unassembled WGS sequence"/>
</dbReference>
<reference evidence="1 2" key="1">
    <citation type="submission" date="2019-03" db="EMBL/GenBank/DDBJ databases">
        <title>Single cell metagenomics reveals metabolic interactions within the superorganism composed of flagellate Streblomastix strix and complex community of Bacteroidetes bacteria on its surface.</title>
        <authorList>
            <person name="Treitli S.C."/>
            <person name="Kolisko M."/>
            <person name="Husnik F."/>
            <person name="Keeling P."/>
            <person name="Hampl V."/>
        </authorList>
    </citation>
    <scope>NUCLEOTIDE SEQUENCE [LARGE SCALE GENOMIC DNA]</scope>
    <source>
        <strain evidence="1">ST1C</strain>
    </source>
</reference>
<proteinExistence type="predicted"/>
<dbReference type="EMBL" id="SNRW01026762">
    <property type="protein sequence ID" value="KAA6360568.1"/>
    <property type="molecule type" value="Genomic_DNA"/>
</dbReference>
<evidence type="ECO:0000313" key="2">
    <source>
        <dbReference type="Proteomes" id="UP000324800"/>
    </source>
</evidence>
<comment type="caution">
    <text evidence="1">The sequence shown here is derived from an EMBL/GenBank/DDBJ whole genome shotgun (WGS) entry which is preliminary data.</text>
</comment>
<gene>
    <name evidence="1" type="ORF">EZS28_043905</name>
</gene>
<protein>
    <submittedName>
        <fullName evidence="1">Uncharacterized protein</fullName>
    </submittedName>
</protein>